<dbReference type="KEGG" id="tpi:TREPR_2449"/>
<dbReference type="InterPro" id="IPR007837">
    <property type="entry name" value="DinB"/>
</dbReference>
<dbReference type="Pfam" id="PF05163">
    <property type="entry name" value="DinB"/>
    <property type="match status" value="1"/>
</dbReference>
<proteinExistence type="inferred from homology"/>
<feature type="binding site" evidence="3">
    <location>
        <position position="49"/>
    </location>
    <ligand>
        <name>a divalent metal cation</name>
        <dbReference type="ChEBI" id="CHEBI:60240"/>
    </ligand>
</feature>
<accession>F5YH54</accession>
<feature type="binding site" evidence="3">
    <location>
        <position position="147"/>
    </location>
    <ligand>
        <name>a divalent metal cation</name>
        <dbReference type="ChEBI" id="CHEBI:60240"/>
    </ligand>
</feature>
<dbReference type="RefSeq" id="WP_015707759.1">
    <property type="nucleotide sequence ID" value="NC_015578.1"/>
</dbReference>
<evidence type="ECO:0000313" key="4">
    <source>
        <dbReference type="EMBL" id="AEF86353.1"/>
    </source>
</evidence>
<dbReference type="SUPFAM" id="SSF109854">
    <property type="entry name" value="DinB/YfiT-like putative metalloenzymes"/>
    <property type="match status" value="1"/>
</dbReference>
<evidence type="ECO:0000313" key="5">
    <source>
        <dbReference type="Proteomes" id="UP000009223"/>
    </source>
</evidence>
<dbReference type="Proteomes" id="UP000009223">
    <property type="component" value="Chromosome"/>
</dbReference>
<evidence type="ECO:0000256" key="1">
    <source>
        <dbReference type="ARBA" id="ARBA00008635"/>
    </source>
</evidence>
<name>F5YH54_TREPZ</name>
<reference evidence="5" key="1">
    <citation type="submission" date="2009-12" db="EMBL/GenBank/DDBJ databases">
        <title>Complete sequence of Treponema primitia strain ZAS-2.</title>
        <authorList>
            <person name="Tetu S.G."/>
            <person name="Matson E."/>
            <person name="Ren Q."/>
            <person name="Seshadri R."/>
            <person name="Elbourne L."/>
            <person name="Hassan K.A."/>
            <person name="Durkin A."/>
            <person name="Radune D."/>
            <person name="Mohamoud Y."/>
            <person name="Shay R."/>
            <person name="Jin S."/>
            <person name="Zhang X."/>
            <person name="Lucey K."/>
            <person name="Ballor N.R."/>
            <person name="Ottesen E."/>
            <person name="Rosenthal R."/>
            <person name="Allen A."/>
            <person name="Leadbetter J.R."/>
            <person name="Paulsen I.T."/>
        </authorList>
    </citation>
    <scope>NUCLEOTIDE SEQUENCE [LARGE SCALE GENOMIC DNA]</scope>
    <source>
        <strain evidence="5">ATCC BAA-887 / DSM 12427 / ZAS-2</strain>
    </source>
</reference>
<dbReference type="OrthoDB" id="119432at2"/>
<keyword evidence="2 3" id="KW-0479">Metal-binding</keyword>
<dbReference type="PANTHER" id="PTHR37302:SF1">
    <property type="entry name" value="PROTEIN DINB"/>
    <property type="match status" value="1"/>
</dbReference>
<dbReference type="GO" id="GO:0046872">
    <property type="term" value="F:metal ion binding"/>
    <property type="evidence" value="ECO:0007669"/>
    <property type="project" value="UniProtKB-KW"/>
</dbReference>
<dbReference type="EMBL" id="CP001843">
    <property type="protein sequence ID" value="AEF86353.1"/>
    <property type="molecule type" value="Genomic_DNA"/>
</dbReference>
<evidence type="ECO:0000256" key="2">
    <source>
        <dbReference type="ARBA" id="ARBA00022723"/>
    </source>
</evidence>
<evidence type="ECO:0000256" key="3">
    <source>
        <dbReference type="PIRSR" id="PIRSR607837-1"/>
    </source>
</evidence>
<dbReference type="eggNOG" id="COG2318">
    <property type="taxonomic scope" value="Bacteria"/>
</dbReference>
<dbReference type="Gene3D" id="1.20.120.450">
    <property type="entry name" value="dinb family like domain"/>
    <property type="match status" value="1"/>
</dbReference>
<dbReference type="InterPro" id="IPR034660">
    <property type="entry name" value="DinB/YfiT-like"/>
</dbReference>
<dbReference type="PANTHER" id="PTHR37302">
    <property type="entry name" value="SLR1116 PROTEIN"/>
    <property type="match status" value="1"/>
</dbReference>
<sequence>MDKKYFELLGNYNKGANEKMNTIIKTLSEEEWDKAFAGYYKSIHELCSHLFIGDYNWLTRFRSAKNFKSLKDEYFTKNYSPKEAVFKTIDEYINMRMELDKIIIDLINEIAIEDIKLLLKWTNAKKTTFEKSIGTCLIHLSNHETHHRAMISLYLDMLGKENDYSNLYPYG</sequence>
<dbReference type="AlphaFoldDB" id="F5YH54"/>
<dbReference type="HOGENOM" id="CLU_101283_1_0_12"/>
<keyword evidence="5" id="KW-1185">Reference proteome</keyword>
<feature type="binding site" evidence="3">
    <location>
        <position position="143"/>
    </location>
    <ligand>
        <name>a divalent metal cation</name>
        <dbReference type="ChEBI" id="CHEBI:60240"/>
    </ligand>
</feature>
<comment type="similarity">
    <text evidence="1">Belongs to the DinB family.</text>
</comment>
<reference evidence="4 5" key="2">
    <citation type="journal article" date="2011" name="ISME J.">
        <title>RNA-seq reveals cooperative metabolic interactions between two termite-gut spirochete species in co-culture.</title>
        <authorList>
            <person name="Rosenthal A.Z."/>
            <person name="Matson E.G."/>
            <person name="Eldar A."/>
            <person name="Leadbetter J.R."/>
        </authorList>
    </citation>
    <scope>NUCLEOTIDE SEQUENCE [LARGE SCALE GENOMIC DNA]</scope>
    <source>
        <strain evidence="5">ATCC BAA-887 / DSM 12427 / ZAS-2</strain>
    </source>
</reference>
<gene>
    <name evidence="4" type="ordered locus">TREPR_2449</name>
</gene>
<protein>
    <submittedName>
        <fullName evidence="4">Putative DinB family protein</fullName>
    </submittedName>
</protein>
<organism evidence="4 5">
    <name type="scientific">Treponema primitia (strain ATCC BAA-887 / DSM 12427 / ZAS-2)</name>
    <dbReference type="NCBI Taxonomy" id="545694"/>
    <lineage>
        <taxon>Bacteria</taxon>
        <taxon>Pseudomonadati</taxon>
        <taxon>Spirochaetota</taxon>
        <taxon>Spirochaetia</taxon>
        <taxon>Spirochaetales</taxon>
        <taxon>Treponemataceae</taxon>
        <taxon>Treponema</taxon>
    </lineage>
</organism>